<dbReference type="eggNOG" id="ENOG502SE2K">
    <property type="taxonomic scope" value="Eukaryota"/>
</dbReference>
<dbReference type="AlphaFoldDB" id="T0PUT8"/>
<evidence type="ECO:0000313" key="3">
    <source>
        <dbReference type="Proteomes" id="UP000030762"/>
    </source>
</evidence>
<dbReference type="RefSeq" id="XP_008620605.1">
    <property type="nucleotide sequence ID" value="XM_008622383.1"/>
</dbReference>
<feature type="region of interest" description="Disordered" evidence="1">
    <location>
        <begin position="28"/>
        <end position="48"/>
    </location>
</feature>
<feature type="compositionally biased region" description="Low complexity" evidence="1">
    <location>
        <begin position="30"/>
        <end position="47"/>
    </location>
</feature>
<sequence>MATLHNDESEHISLATISAFLAPTTDFGDSTSSSSASSPPTSPSSTTMTYLRPKQEIEVLRVLHTKLSRRLRKLQARLAMVPAVALPWQARAIEQATGVQRARQESTRLQEMVAERAQVIEALQRVLIKHPKSARRDVSWSQAILGPSNRALHLEQLLRNQYEKRCSAWVRYGLYDARDQYLQESRGFVERSSNETLSLVCLLSKKVPLSVHDMSALLWQLKSRPLEGDCTVLEELHADLLYFRETLHLPAPNLPRIEARTALRRYTESNDSVVFAWRSIVDDHLYPIDARHVIGQRDGWATVQALDDGSSTFLQVCVRLSLPTSALSTTSTLAPEALATLVLSLMETNCTCLFNQLDRIVHSCQTNHYEL</sequence>
<name>T0PUT8_SAPDV</name>
<dbReference type="Proteomes" id="UP000030762">
    <property type="component" value="Unassembled WGS sequence"/>
</dbReference>
<keyword evidence="3" id="KW-1185">Reference proteome</keyword>
<dbReference type="EMBL" id="JH767248">
    <property type="protein sequence ID" value="EQC25966.1"/>
    <property type="molecule type" value="Genomic_DNA"/>
</dbReference>
<dbReference type="VEuPathDB" id="FungiDB:SDRG_16184"/>
<evidence type="ECO:0000256" key="1">
    <source>
        <dbReference type="SAM" id="MobiDB-lite"/>
    </source>
</evidence>
<reference evidence="2 3" key="1">
    <citation type="submission" date="2012-04" db="EMBL/GenBank/DDBJ databases">
        <title>The Genome Sequence of Saprolegnia declina VS20.</title>
        <authorList>
            <consortium name="The Broad Institute Genome Sequencing Platform"/>
            <person name="Russ C."/>
            <person name="Nusbaum C."/>
            <person name="Tyler B."/>
            <person name="van West P."/>
            <person name="Dieguez-Uribeondo J."/>
            <person name="de Bruijn I."/>
            <person name="Tripathy S."/>
            <person name="Jiang R."/>
            <person name="Young S.K."/>
            <person name="Zeng Q."/>
            <person name="Gargeya S."/>
            <person name="Fitzgerald M."/>
            <person name="Haas B."/>
            <person name="Abouelleil A."/>
            <person name="Alvarado L."/>
            <person name="Arachchi H.M."/>
            <person name="Berlin A."/>
            <person name="Chapman S.B."/>
            <person name="Goldberg J."/>
            <person name="Griggs A."/>
            <person name="Gujja S."/>
            <person name="Hansen M."/>
            <person name="Howarth C."/>
            <person name="Imamovic A."/>
            <person name="Larimer J."/>
            <person name="McCowen C."/>
            <person name="Montmayeur A."/>
            <person name="Murphy C."/>
            <person name="Neiman D."/>
            <person name="Pearson M."/>
            <person name="Priest M."/>
            <person name="Roberts A."/>
            <person name="Saif S."/>
            <person name="Shea T."/>
            <person name="Sisk P."/>
            <person name="Sykes S."/>
            <person name="Wortman J."/>
            <person name="Nusbaum C."/>
            <person name="Birren B."/>
        </authorList>
    </citation>
    <scope>NUCLEOTIDE SEQUENCE [LARGE SCALE GENOMIC DNA]</scope>
    <source>
        <strain evidence="2 3">VS20</strain>
    </source>
</reference>
<evidence type="ECO:0000313" key="2">
    <source>
        <dbReference type="EMBL" id="EQC25966.1"/>
    </source>
</evidence>
<protein>
    <submittedName>
        <fullName evidence="2">Uncharacterized protein</fullName>
    </submittedName>
</protein>
<proteinExistence type="predicted"/>
<dbReference type="InParanoid" id="T0PUT8"/>
<gene>
    <name evidence="2" type="ORF">SDRG_16184</name>
</gene>
<dbReference type="GeneID" id="19956911"/>
<dbReference type="OrthoDB" id="88371at2759"/>
<organism evidence="2 3">
    <name type="scientific">Saprolegnia diclina (strain VS20)</name>
    <dbReference type="NCBI Taxonomy" id="1156394"/>
    <lineage>
        <taxon>Eukaryota</taxon>
        <taxon>Sar</taxon>
        <taxon>Stramenopiles</taxon>
        <taxon>Oomycota</taxon>
        <taxon>Saprolegniomycetes</taxon>
        <taxon>Saprolegniales</taxon>
        <taxon>Saprolegniaceae</taxon>
        <taxon>Saprolegnia</taxon>
    </lineage>
</organism>
<accession>T0PUT8</accession>